<keyword evidence="2" id="KW-1185">Reference proteome</keyword>
<evidence type="ECO:0000313" key="1">
    <source>
        <dbReference type="EMBL" id="MDN5212897.1"/>
    </source>
</evidence>
<proteinExistence type="predicted"/>
<dbReference type="Proteomes" id="UP001172083">
    <property type="component" value="Unassembled WGS sequence"/>
</dbReference>
<name>A0ABT8L7B1_9BACT</name>
<accession>A0ABT8L7B1</accession>
<sequence length="182" mass="21554">MKKLICGIGESTILNEQILIKNYPFEPSCVYPEKALGAHDITAICYEAYPPQVRVKDEVIFVSRENYEALGEFTKSHQLKTYKATRNWDWLLEPYLDTEYTRETDERITVLLMENGISRKEIIKIRNEVQKQMLKYNFDTLLWDWTNLGLHDVLSAMRAKYSKARFKDFYHRAMEIELRGSE</sequence>
<evidence type="ECO:0000313" key="2">
    <source>
        <dbReference type="Proteomes" id="UP001172083"/>
    </source>
</evidence>
<protein>
    <submittedName>
        <fullName evidence="1">Uncharacterized protein</fullName>
    </submittedName>
</protein>
<comment type="caution">
    <text evidence="1">The sequence shown here is derived from an EMBL/GenBank/DDBJ whole genome shotgun (WGS) entry which is preliminary data.</text>
</comment>
<gene>
    <name evidence="1" type="ORF">QQ020_12600</name>
</gene>
<dbReference type="RefSeq" id="WP_346758214.1">
    <property type="nucleotide sequence ID" value="NZ_JAUJEB010000001.1"/>
</dbReference>
<reference evidence="1" key="1">
    <citation type="submission" date="2023-06" db="EMBL/GenBank/DDBJ databases">
        <title>Genomic of Agaribacillus aureum.</title>
        <authorList>
            <person name="Wang G."/>
        </authorList>
    </citation>
    <scope>NUCLEOTIDE SEQUENCE</scope>
    <source>
        <strain evidence="1">BMA12</strain>
    </source>
</reference>
<organism evidence="1 2">
    <name type="scientific">Agaribacillus aureus</name>
    <dbReference type="NCBI Taxonomy" id="3051825"/>
    <lineage>
        <taxon>Bacteria</taxon>
        <taxon>Pseudomonadati</taxon>
        <taxon>Bacteroidota</taxon>
        <taxon>Cytophagia</taxon>
        <taxon>Cytophagales</taxon>
        <taxon>Splendidivirgaceae</taxon>
        <taxon>Agaribacillus</taxon>
    </lineage>
</organism>
<dbReference type="EMBL" id="JAUJEB010000001">
    <property type="protein sequence ID" value="MDN5212897.1"/>
    <property type="molecule type" value="Genomic_DNA"/>
</dbReference>